<sequence>MAEWDERDEALALKKEIEAIRDDLNRHHTNVNISRATGNSVAIATGVPAAACAIAAPFTFGVTLIPAIVLGIIAAVGGGVSIGASVAEIFIKRHNVKEVQARWETFREMFLARHKEITELADFLQNLNSHTTSNTVDNQYIRTGLQGVGETVQTARGISSAIIWEFVRATPTGIRFTAPLVSAVAIPMDIYDLVTSALRLHRGSPSAATESLTQIIEFLESVANCSFSDFVYNDLKNKTARGLDSSFDPDDDSGNDLYHDREINNNN</sequence>
<feature type="transmembrane region" description="Helical" evidence="3">
    <location>
        <begin position="36"/>
        <end position="58"/>
    </location>
</feature>
<protein>
    <submittedName>
        <fullName evidence="4">Uncharacterized protein</fullName>
    </submittedName>
</protein>
<keyword evidence="3" id="KW-0812">Transmembrane</keyword>
<evidence type="ECO:0000256" key="3">
    <source>
        <dbReference type="SAM" id="Phobius"/>
    </source>
</evidence>
<dbReference type="GO" id="GO:0005576">
    <property type="term" value="C:extracellular region"/>
    <property type="evidence" value="ECO:0007669"/>
    <property type="project" value="InterPro"/>
</dbReference>
<comment type="similarity">
    <text evidence="1">Belongs to the apolipoprotein L family.</text>
</comment>
<dbReference type="OMA" id="WETFREM"/>
<proteinExistence type="inferred from homology"/>
<evidence type="ECO:0000313" key="4">
    <source>
        <dbReference type="EMBL" id="PVD20127.1"/>
    </source>
</evidence>
<dbReference type="PANTHER" id="PTHR14096">
    <property type="entry name" value="APOLIPOPROTEIN L"/>
    <property type="match status" value="1"/>
</dbReference>
<dbReference type="GO" id="GO:0042157">
    <property type="term" value="P:lipoprotein metabolic process"/>
    <property type="evidence" value="ECO:0007669"/>
    <property type="project" value="InterPro"/>
</dbReference>
<keyword evidence="3" id="KW-0472">Membrane</keyword>
<feature type="transmembrane region" description="Helical" evidence="3">
    <location>
        <begin position="64"/>
        <end position="87"/>
    </location>
</feature>
<dbReference type="PANTHER" id="PTHR14096:SF28">
    <property type="entry name" value="APOLIPOPROTEIN L, 1-RELATED"/>
    <property type="match status" value="1"/>
</dbReference>
<gene>
    <name evidence="4" type="ORF">C0Q70_20621</name>
</gene>
<dbReference type="GO" id="GO:0006869">
    <property type="term" value="P:lipid transport"/>
    <property type="evidence" value="ECO:0007669"/>
    <property type="project" value="InterPro"/>
</dbReference>
<dbReference type="AlphaFoldDB" id="A0A2T7NG18"/>
<name>A0A2T7NG18_POMCA</name>
<accession>A0A2T7NG18</accession>
<reference evidence="4 5" key="1">
    <citation type="submission" date="2018-04" db="EMBL/GenBank/DDBJ databases">
        <title>The genome of golden apple snail Pomacea canaliculata provides insight into stress tolerance and invasive adaptation.</title>
        <authorList>
            <person name="Liu C."/>
            <person name="Liu B."/>
            <person name="Ren Y."/>
            <person name="Zhang Y."/>
            <person name="Wang H."/>
            <person name="Li S."/>
            <person name="Jiang F."/>
            <person name="Yin L."/>
            <person name="Zhang G."/>
            <person name="Qian W."/>
            <person name="Fan W."/>
        </authorList>
    </citation>
    <scope>NUCLEOTIDE SEQUENCE [LARGE SCALE GENOMIC DNA]</scope>
    <source>
        <strain evidence="4">SZHN2017</strain>
        <tissue evidence="4">Muscle</tissue>
    </source>
</reference>
<keyword evidence="5" id="KW-1185">Reference proteome</keyword>
<evidence type="ECO:0000256" key="1">
    <source>
        <dbReference type="ARBA" id="ARBA00010090"/>
    </source>
</evidence>
<dbReference type="OrthoDB" id="5976428at2759"/>
<evidence type="ECO:0000313" key="5">
    <source>
        <dbReference type="Proteomes" id="UP000245119"/>
    </source>
</evidence>
<dbReference type="GO" id="GO:0008289">
    <property type="term" value="F:lipid binding"/>
    <property type="evidence" value="ECO:0007669"/>
    <property type="project" value="InterPro"/>
</dbReference>
<dbReference type="Proteomes" id="UP000245119">
    <property type="component" value="Linkage Group LG13"/>
</dbReference>
<evidence type="ECO:0000256" key="2">
    <source>
        <dbReference type="SAM" id="MobiDB-lite"/>
    </source>
</evidence>
<dbReference type="GO" id="GO:0016020">
    <property type="term" value="C:membrane"/>
    <property type="evidence" value="ECO:0007669"/>
    <property type="project" value="TreeGrafter"/>
</dbReference>
<organism evidence="4 5">
    <name type="scientific">Pomacea canaliculata</name>
    <name type="common">Golden apple snail</name>
    <dbReference type="NCBI Taxonomy" id="400727"/>
    <lineage>
        <taxon>Eukaryota</taxon>
        <taxon>Metazoa</taxon>
        <taxon>Spiralia</taxon>
        <taxon>Lophotrochozoa</taxon>
        <taxon>Mollusca</taxon>
        <taxon>Gastropoda</taxon>
        <taxon>Caenogastropoda</taxon>
        <taxon>Architaenioglossa</taxon>
        <taxon>Ampullarioidea</taxon>
        <taxon>Ampullariidae</taxon>
        <taxon>Pomacea</taxon>
    </lineage>
</organism>
<keyword evidence="3" id="KW-1133">Transmembrane helix</keyword>
<dbReference type="EMBL" id="PZQS01000013">
    <property type="protein sequence ID" value="PVD20127.1"/>
    <property type="molecule type" value="Genomic_DNA"/>
</dbReference>
<feature type="region of interest" description="Disordered" evidence="2">
    <location>
        <begin position="243"/>
        <end position="267"/>
    </location>
</feature>
<comment type="caution">
    <text evidence="4">The sequence shown here is derived from an EMBL/GenBank/DDBJ whole genome shotgun (WGS) entry which is preliminary data.</text>
</comment>
<dbReference type="InterPro" id="IPR008405">
    <property type="entry name" value="ApoL"/>
</dbReference>
<feature type="compositionally biased region" description="Basic and acidic residues" evidence="2">
    <location>
        <begin position="257"/>
        <end position="267"/>
    </location>
</feature>